<dbReference type="RefSeq" id="WP_341424547.1">
    <property type="nucleotide sequence ID" value="NZ_JBBUTG010000002.1"/>
</dbReference>
<protein>
    <submittedName>
        <fullName evidence="1">Polyhydroxyalkanoate granule-associated phasin</fullName>
    </submittedName>
</protein>
<dbReference type="InterPro" id="IPR053785">
    <property type="entry name" value="PhaP6-like"/>
</dbReference>
<keyword evidence="2" id="KW-1185">Reference proteome</keyword>
<dbReference type="Proteomes" id="UP001371218">
    <property type="component" value="Unassembled WGS sequence"/>
</dbReference>
<organism evidence="1 2">
    <name type="scientific">Ideonella lacteola</name>
    <dbReference type="NCBI Taxonomy" id="2984193"/>
    <lineage>
        <taxon>Bacteria</taxon>
        <taxon>Pseudomonadati</taxon>
        <taxon>Pseudomonadota</taxon>
        <taxon>Betaproteobacteria</taxon>
        <taxon>Burkholderiales</taxon>
        <taxon>Sphaerotilaceae</taxon>
        <taxon>Ideonella</taxon>
    </lineage>
</organism>
<sequence>MPQPAEPAAGAVPAWLFETPRLRIRRIQTGGLTGTALALPWWGLRALIVSPRPRANDASGDAMARRRVPPTHSLAAQTVALALAVPQVVSHRLGRMALAGPQPSARDQREFMRMGHEKTAAFFESWWAMGWQVMRLQQQAWMSMFGVGRSPWAGQGAQRAMAGILGTGLAPVSRRAVANAKRLSKTRP</sequence>
<dbReference type="EMBL" id="JBBUTG010000002">
    <property type="protein sequence ID" value="MEK8030198.1"/>
    <property type="molecule type" value="Genomic_DNA"/>
</dbReference>
<dbReference type="NCBIfam" id="NF045536">
    <property type="entry name" value="phasin_PhaP6"/>
    <property type="match status" value="1"/>
</dbReference>
<name>A0ABU9BL21_9BURK</name>
<evidence type="ECO:0000313" key="2">
    <source>
        <dbReference type="Proteomes" id="UP001371218"/>
    </source>
</evidence>
<reference evidence="1 2" key="1">
    <citation type="submission" date="2024-04" db="EMBL/GenBank/DDBJ databases">
        <title>Novel species of the genus Ideonella isolated from streams.</title>
        <authorList>
            <person name="Lu H."/>
        </authorList>
    </citation>
    <scope>NUCLEOTIDE SEQUENCE [LARGE SCALE GENOMIC DNA]</scope>
    <source>
        <strain evidence="1 2">DXS29W</strain>
    </source>
</reference>
<accession>A0ABU9BL21</accession>
<proteinExistence type="predicted"/>
<gene>
    <name evidence="1" type="ORF">AACH06_05125</name>
</gene>
<comment type="caution">
    <text evidence="1">The sequence shown here is derived from an EMBL/GenBank/DDBJ whole genome shotgun (WGS) entry which is preliminary data.</text>
</comment>
<evidence type="ECO:0000313" key="1">
    <source>
        <dbReference type="EMBL" id="MEK8030198.1"/>
    </source>
</evidence>